<evidence type="ECO:0000313" key="2">
    <source>
        <dbReference type="Proteomes" id="UP000286268"/>
    </source>
</evidence>
<dbReference type="OrthoDB" id="2064733at2"/>
<accession>A0A3R5THV0</accession>
<reference evidence="1 2" key="1">
    <citation type="submission" date="2018-01" db="EMBL/GenBank/DDBJ databases">
        <title>Genome Sequencing and Assembly of Anaerobacter polyendosporus strain CT4.</title>
        <authorList>
            <person name="Tachaapaikoon C."/>
            <person name="Sutheeworapong S."/>
            <person name="Jenjaroenpun P."/>
            <person name="Wongsurawat T."/>
            <person name="Nookeaw I."/>
            <person name="Cheawchanlertfa P."/>
            <person name="Kosugi A."/>
            <person name="Cheevadhanarak S."/>
            <person name="Ratanakhanokchai K."/>
        </authorList>
    </citation>
    <scope>NUCLEOTIDE SEQUENCE [LARGE SCALE GENOMIC DNA]</scope>
    <source>
        <strain evidence="1 2">CT4</strain>
    </source>
</reference>
<dbReference type="RefSeq" id="WP_128214527.1">
    <property type="nucleotide sequence ID" value="NZ_CP025746.1"/>
</dbReference>
<organism evidence="1 2">
    <name type="scientific">Clostridium manihotivorum</name>
    <dbReference type="NCBI Taxonomy" id="2320868"/>
    <lineage>
        <taxon>Bacteria</taxon>
        <taxon>Bacillati</taxon>
        <taxon>Bacillota</taxon>
        <taxon>Clostridia</taxon>
        <taxon>Eubacteriales</taxon>
        <taxon>Clostridiaceae</taxon>
        <taxon>Clostridium</taxon>
    </lineage>
</organism>
<dbReference type="EMBL" id="CP025746">
    <property type="protein sequence ID" value="QAA33806.1"/>
    <property type="molecule type" value="Genomic_DNA"/>
</dbReference>
<sequence length="122" mass="14562">MIELINDMIIYLKTGEKSKKLEDASLKNDKIIFNIIIINIMKWIKLDHKRITIMKVQSKPLKLYPDCKWCQVLKKLVEENEYFKSVFTINDEGLYYNEQIGDETRKAVREIAYEKFNPKEIS</sequence>
<evidence type="ECO:0000313" key="1">
    <source>
        <dbReference type="EMBL" id="QAA33806.1"/>
    </source>
</evidence>
<gene>
    <name evidence="1" type="ORF">C1I91_20430</name>
</gene>
<protein>
    <submittedName>
        <fullName evidence="1">Uncharacterized protein</fullName>
    </submittedName>
</protein>
<proteinExistence type="predicted"/>
<keyword evidence="2" id="KW-1185">Reference proteome</keyword>
<dbReference type="Proteomes" id="UP000286268">
    <property type="component" value="Chromosome"/>
</dbReference>
<dbReference type="AlphaFoldDB" id="A0A3R5THV0"/>
<name>A0A3R5THV0_9CLOT</name>
<dbReference type="KEGG" id="cmah:C1I91_20430"/>